<sequence length="67" mass="7857">MESRNFFLDSTRIDLNGNKISVGNEISMALKFSSRLSSYSALENYIRLKFFHQTSRNQTRPDHTKEK</sequence>
<evidence type="ECO:0000313" key="1">
    <source>
        <dbReference type="EMBL" id="CRL02713.1"/>
    </source>
</evidence>
<name>A0A1J1IVZ2_9DIPT</name>
<gene>
    <name evidence="1" type="ORF">CLUMA_CG015983</name>
</gene>
<proteinExistence type="predicted"/>
<reference evidence="1 2" key="1">
    <citation type="submission" date="2015-04" db="EMBL/GenBank/DDBJ databases">
        <authorList>
            <person name="Syromyatnikov M.Y."/>
            <person name="Popov V.N."/>
        </authorList>
    </citation>
    <scope>NUCLEOTIDE SEQUENCE [LARGE SCALE GENOMIC DNA]</scope>
</reference>
<dbReference type="AlphaFoldDB" id="A0A1J1IVZ2"/>
<organism evidence="1 2">
    <name type="scientific">Clunio marinus</name>
    <dbReference type="NCBI Taxonomy" id="568069"/>
    <lineage>
        <taxon>Eukaryota</taxon>
        <taxon>Metazoa</taxon>
        <taxon>Ecdysozoa</taxon>
        <taxon>Arthropoda</taxon>
        <taxon>Hexapoda</taxon>
        <taxon>Insecta</taxon>
        <taxon>Pterygota</taxon>
        <taxon>Neoptera</taxon>
        <taxon>Endopterygota</taxon>
        <taxon>Diptera</taxon>
        <taxon>Nematocera</taxon>
        <taxon>Chironomoidea</taxon>
        <taxon>Chironomidae</taxon>
        <taxon>Clunio</taxon>
    </lineage>
</organism>
<protein>
    <submittedName>
        <fullName evidence="1">CLUMA_CG015983, isoform A</fullName>
    </submittedName>
</protein>
<accession>A0A1J1IVZ2</accession>
<keyword evidence="2" id="KW-1185">Reference proteome</keyword>
<dbReference type="Proteomes" id="UP000183832">
    <property type="component" value="Unassembled WGS sequence"/>
</dbReference>
<dbReference type="EMBL" id="CVRI01000058">
    <property type="protein sequence ID" value="CRL02713.1"/>
    <property type="molecule type" value="Genomic_DNA"/>
</dbReference>
<evidence type="ECO:0000313" key="2">
    <source>
        <dbReference type="Proteomes" id="UP000183832"/>
    </source>
</evidence>